<accession>A0ABN7APK7</accession>
<dbReference type="EMBL" id="AP028912">
    <property type="protein sequence ID" value="BES93908.1"/>
    <property type="molecule type" value="Genomic_DNA"/>
</dbReference>
<dbReference type="Proteomes" id="UP001307889">
    <property type="component" value="Chromosome 4"/>
</dbReference>
<proteinExistence type="predicted"/>
<name>A0ABN7APK7_9HEMI</name>
<feature type="compositionally biased region" description="Basic and acidic residues" evidence="1">
    <location>
        <begin position="58"/>
        <end position="71"/>
    </location>
</feature>
<keyword evidence="3" id="KW-1185">Reference proteome</keyword>
<sequence length="99" mass="10949">MPPPTAPTPNRTALLVLPPGGASPTWRPSGRHRIEKSPSTADEFTSNSVSNRHPPRACIERVDPSRHDSRHPNLLRFSVAEKDTAIGVSRACEPLYRFQ</sequence>
<gene>
    <name evidence="2" type="ORF">NTJ_06708</name>
</gene>
<evidence type="ECO:0000313" key="3">
    <source>
        <dbReference type="Proteomes" id="UP001307889"/>
    </source>
</evidence>
<feature type="region of interest" description="Disordered" evidence="1">
    <location>
        <begin position="1"/>
        <end position="71"/>
    </location>
</feature>
<feature type="compositionally biased region" description="Polar residues" evidence="1">
    <location>
        <begin position="37"/>
        <end position="51"/>
    </location>
</feature>
<evidence type="ECO:0000313" key="2">
    <source>
        <dbReference type="EMBL" id="BES93908.1"/>
    </source>
</evidence>
<protein>
    <submittedName>
        <fullName evidence="2">Uncharacterized protein</fullName>
    </submittedName>
</protein>
<reference evidence="2 3" key="1">
    <citation type="submission" date="2023-09" db="EMBL/GenBank/DDBJ databases">
        <title>Nesidiocoris tenuis whole genome shotgun sequence.</title>
        <authorList>
            <person name="Shibata T."/>
            <person name="Shimoda M."/>
            <person name="Kobayashi T."/>
            <person name="Uehara T."/>
        </authorList>
    </citation>
    <scope>NUCLEOTIDE SEQUENCE [LARGE SCALE GENOMIC DNA]</scope>
    <source>
        <strain evidence="2 3">Japan</strain>
    </source>
</reference>
<organism evidence="2 3">
    <name type="scientific">Nesidiocoris tenuis</name>
    <dbReference type="NCBI Taxonomy" id="355587"/>
    <lineage>
        <taxon>Eukaryota</taxon>
        <taxon>Metazoa</taxon>
        <taxon>Ecdysozoa</taxon>
        <taxon>Arthropoda</taxon>
        <taxon>Hexapoda</taxon>
        <taxon>Insecta</taxon>
        <taxon>Pterygota</taxon>
        <taxon>Neoptera</taxon>
        <taxon>Paraneoptera</taxon>
        <taxon>Hemiptera</taxon>
        <taxon>Heteroptera</taxon>
        <taxon>Panheteroptera</taxon>
        <taxon>Cimicomorpha</taxon>
        <taxon>Miridae</taxon>
        <taxon>Dicyphina</taxon>
        <taxon>Nesidiocoris</taxon>
    </lineage>
</organism>
<evidence type="ECO:0000256" key="1">
    <source>
        <dbReference type="SAM" id="MobiDB-lite"/>
    </source>
</evidence>